<feature type="transmembrane region" description="Helical" evidence="6">
    <location>
        <begin position="254"/>
        <end position="270"/>
    </location>
</feature>
<evidence type="ECO:0000256" key="4">
    <source>
        <dbReference type="ARBA" id="ARBA00022989"/>
    </source>
</evidence>
<comment type="similarity">
    <text evidence="2">Belongs to the EamA transporter family.</text>
</comment>
<dbReference type="GO" id="GO:0016020">
    <property type="term" value="C:membrane"/>
    <property type="evidence" value="ECO:0007669"/>
    <property type="project" value="UniProtKB-SubCell"/>
</dbReference>
<evidence type="ECO:0000256" key="1">
    <source>
        <dbReference type="ARBA" id="ARBA00004141"/>
    </source>
</evidence>
<dbReference type="OrthoDB" id="9809509at2"/>
<feature type="domain" description="EamA" evidence="7">
    <location>
        <begin position="22"/>
        <end position="147"/>
    </location>
</feature>
<dbReference type="Proteomes" id="UP000326437">
    <property type="component" value="Unassembled WGS sequence"/>
</dbReference>
<proteinExistence type="inferred from homology"/>
<evidence type="ECO:0000259" key="7">
    <source>
        <dbReference type="Pfam" id="PF00892"/>
    </source>
</evidence>
<evidence type="ECO:0000256" key="2">
    <source>
        <dbReference type="ARBA" id="ARBA00007362"/>
    </source>
</evidence>
<evidence type="ECO:0000313" key="9">
    <source>
        <dbReference type="Proteomes" id="UP000326437"/>
    </source>
</evidence>
<feature type="transmembrane region" description="Helical" evidence="6">
    <location>
        <begin position="38"/>
        <end position="62"/>
    </location>
</feature>
<dbReference type="InterPro" id="IPR050638">
    <property type="entry name" value="AA-Vitamin_Transporters"/>
</dbReference>
<protein>
    <submittedName>
        <fullName evidence="8">Putative amino-acid metabolite efflux pump</fullName>
    </submittedName>
</protein>
<feature type="transmembrane region" description="Helical" evidence="6">
    <location>
        <begin position="189"/>
        <end position="209"/>
    </location>
</feature>
<keyword evidence="5 6" id="KW-0472">Membrane</keyword>
<accession>A0A5E6Z067</accession>
<dbReference type="RefSeq" id="WP_095024026.1">
    <property type="nucleotide sequence ID" value="NZ_CABVHO010000024.1"/>
</dbReference>
<dbReference type="PANTHER" id="PTHR32322">
    <property type="entry name" value="INNER MEMBRANE TRANSPORTER"/>
    <property type="match status" value="1"/>
</dbReference>
<feature type="domain" description="EamA" evidence="7">
    <location>
        <begin position="160"/>
        <end position="292"/>
    </location>
</feature>
<name>A0A5E6Z067_PSEFL</name>
<organism evidence="8 9">
    <name type="scientific">Pseudomonas fluorescens</name>
    <dbReference type="NCBI Taxonomy" id="294"/>
    <lineage>
        <taxon>Bacteria</taxon>
        <taxon>Pseudomonadati</taxon>
        <taxon>Pseudomonadota</taxon>
        <taxon>Gammaproteobacteria</taxon>
        <taxon>Pseudomonadales</taxon>
        <taxon>Pseudomonadaceae</taxon>
        <taxon>Pseudomonas</taxon>
    </lineage>
</organism>
<dbReference type="InterPro" id="IPR037185">
    <property type="entry name" value="EmrE-like"/>
</dbReference>
<dbReference type="SUPFAM" id="SSF103481">
    <property type="entry name" value="Multidrug resistance efflux transporter EmrE"/>
    <property type="match status" value="2"/>
</dbReference>
<reference evidence="8 9" key="1">
    <citation type="submission" date="2019-09" db="EMBL/GenBank/DDBJ databases">
        <authorList>
            <person name="Chandra G."/>
            <person name="Truman W A."/>
        </authorList>
    </citation>
    <scope>NUCLEOTIDE SEQUENCE [LARGE SCALE GENOMIC DNA]</scope>
    <source>
        <strain evidence="8">PS685</strain>
    </source>
</reference>
<feature type="transmembrane region" description="Helical" evidence="6">
    <location>
        <begin position="221"/>
        <end position="242"/>
    </location>
</feature>
<feature type="transmembrane region" description="Helical" evidence="6">
    <location>
        <begin position="276"/>
        <end position="293"/>
    </location>
</feature>
<dbReference type="EMBL" id="CABVHO010000024">
    <property type="protein sequence ID" value="VVN57401.1"/>
    <property type="molecule type" value="Genomic_DNA"/>
</dbReference>
<keyword evidence="3 6" id="KW-0812">Transmembrane</keyword>
<dbReference type="PANTHER" id="PTHR32322:SF2">
    <property type="entry name" value="EAMA DOMAIN-CONTAINING PROTEIN"/>
    <property type="match status" value="1"/>
</dbReference>
<evidence type="ECO:0000256" key="6">
    <source>
        <dbReference type="SAM" id="Phobius"/>
    </source>
</evidence>
<comment type="subcellular location">
    <subcellularLocation>
        <location evidence="1">Membrane</location>
        <topology evidence="1">Multi-pass membrane protein</topology>
    </subcellularLocation>
</comment>
<evidence type="ECO:0000256" key="5">
    <source>
        <dbReference type="ARBA" id="ARBA00023136"/>
    </source>
</evidence>
<keyword evidence="4 6" id="KW-1133">Transmembrane helix</keyword>
<feature type="transmembrane region" description="Helical" evidence="6">
    <location>
        <begin position="12"/>
        <end position="32"/>
    </location>
</feature>
<dbReference type="AlphaFoldDB" id="A0A5E6Z067"/>
<gene>
    <name evidence="8" type="primary">eamA_1</name>
    <name evidence="8" type="ORF">PS685_02490</name>
</gene>
<evidence type="ECO:0000256" key="3">
    <source>
        <dbReference type="ARBA" id="ARBA00022692"/>
    </source>
</evidence>
<feature type="transmembrane region" description="Helical" evidence="6">
    <location>
        <begin position="102"/>
        <end position="124"/>
    </location>
</feature>
<sequence>MTNAVPATDKAYHRLGWPTVFILMWSSGYVAGKVALPFAGPFALIFMRFSSAAVVLFIVALVARAAWPKSPAIYMHLCIVGILVQALQFSGLYVGLSLGVSAGVSALIVGLMPILTALGAVVLFGERVTKKQVSGLIVGFSGVVVVMLDKIGLGQFSWEGCLAVVFALFGISAGAIYQKKFVTHVDLRTGGCIQLAVASVVVAPLAFFYEHFEVSWNTTVLIATGWLSLVNSIGAVSVLFLMMRRGEASKVASLFYLIPSTTAVMGFLVLGEKLSGLQLSGFILSAVGVYLAAQSSGK</sequence>
<feature type="transmembrane region" description="Helical" evidence="6">
    <location>
        <begin position="157"/>
        <end position="177"/>
    </location>
</feature>
<evidence type="ECO:0000313" key="8">
    <source>
        <dbReference type="EMBL" id="VVN57401.1"/>
    </source>
</evidence>
<dbReference type="InterPro" id="IPR000620">
    <property type="entry name" value="EamA_dom"/>
</dbReference>
<dbReference type="Pfam" id="PF00892">
    <property type="entry name" value="EamA"/>
    <property type="match status" value="2"/>
</dbReference>
<feature type="transmembrane region" description="Helical" evidence="6">
    <location>
        <begin position="74"/>
        <end position="96"/>
    </location>
</feature>